<dbReference type="InParanoid" id="A0A409WE57"/>
<dbReference type="Pfam" id="PF18718">
    <property type="entry name" value="CxC5"/>
    <property type="match status" value="1"/>
</dbReference>
<evidence type="ECO:0000256" key="1">
    <source>
        <dbReference type="SAM" id="MobiDB-lite"/>
    </source>
</evidence>
<dbReference type="AlphaFoldDB" id="A0A409WE57"/>
<dbReference type="STRING" id="231916.A0A409WE57"/>
<feature type="domain" description="CxC6 like cysteine cluster associated with KDZ" evidence="3">
    <location>
        <begin position="350"/>
        <end position="414"/>
    </location>
</feature>
<feature type="region of interest" description="Disordered" evidence="1">
    <location>
        <begin position="443"/>
        <end position="478"/>
    </location>
</feature>
<gene>
    <name evidence="4" type="ORF">CVT26_000266</name>
</gene>
<feature type="compositionally biased region" description="Polar residues" evidence="1">
    <location>
        <begin position="461"/>
        <end position="470"/>
    </location>
</feature>
<proteinExistence type="predicted"/>
<evidence type="ECO:0000313" key="5">
    <source>
        <dbReference type="Proteomes" id="UP000284706"/>
    </source>
</evidence>
<dbReference type="OrthoDB" id="2501483at2759"/>
<name>A0A409WE57_9AGAR</name>
<dbReference type="InterPro" id="IPR041539">
    <property type="entry name" value="CxC5"/>
</dbReference>
<accession>A0A409WE57</accession>
<evidence type="ECO:0000259" key="2">
    <source>
        <dbReference type="Pfam" id="PF18718"/>
    </source>
</evidence>
<dbReference type="Proteomes" id="UP000284706">
    <property type="component" value="Unassembled WGS sequence"/>
</dbReference>
<evidence type="ECO:0008006" key="6">
    <source>
        <dbReference type="Google" id="ProtNLM"/>
    </source>
</evidence>
<reference evidence="4 5" key="1">
    <citation type="journal article" date="2018" name="Evol. Lett.">
        <title>Horizontal gene cluster transfer increased hallucinogenic mushroom diversity.</title>
        <authorList>
            <person name="Reynolds H.T."/>
            <person name="Vijayakumar V."/>
            <person name="Gluck-Thaler E."/>
            <person name="Korotkin H.B."/>
            <person name="Matheny P.B."/>
            <person name="Slot J.C."/>
        </authorList>
    </citation>
    <scope>NUCLEOTIDE SEQUENCE [LARGE SCALE GENOMIC DNA]</scope>
    <source>
        <strain evidence="4 5">SRW20</strain>
    </source>
</reference>
<sequence>MYILALSKIFLEHPELCSIFELKTVQSYVELVNLIKPKISALQGSYQEGPPNHLSVNIHEFLKKCFSMSDYMGKLAWASFRSIAWNTPFTSTQEEQAARLKHIKLILEHGLPHNIDINPLGVYNLEPPRRTCLDPRCGDQLLSNENIIRDRELAEPLTHPISIFTRDLGAVPGYSTSRYCRKCNTRYYHNYYVHKAATTRTYYGGPIPAFIQISQHFFMTAELCDLFATMMFTSWTSATNCARIYNGGLINDVPKAALPADWQTSLVIDLEDVWNGFYLHSLLLHHYEKDTTFILPHQAESQAKRLEGALRERNQLMAGPGQEAWNHACKLCSYVYVDKNGKKFCLRSNITDGTAIGRPCCRIPDCKAPLPSSKHHYCQGHRSLAELCAVVACSQKAEKGFLTCSDIEHRNIETYHHQRGKAMFQLKHRLERLRVSQTHDSLATTVSAAAPNRGSAEDSAASRQNDNPLPSGQADFPLEGVGADEDEDILLDSNGIYHEVGEEDNVDLCNGKPETGNRSAKARFGRRRTHNEELCVASCGVILGRATFYGSEAPNGVRAFSDLYLDILDEAIPYETLSSLCPLA</sequence>
<organism evidence="4 5">
    <name type="scientific">Gymnopilus dilepis</name>
    <dbReference type="NCBI Taxonomy" id="231916"/>
    <lineage>
        <taxon>Eukaryota</taxon>
        <taxon>Fungi</taxon>
        <taxon>Dikarya</taxon>
        <taxon>Basidiomycota</taxon>
        <taxon>Agaricomycotina</taxon>
        <taxon>Agaricomycetes</taxon>
        <taxon>Agaricomycetidae</taxon>
        <taxon>Agaricales</taxon>
        <taxon>Agaricineae</taxon>
        <taxon>Hymenogastraceae</taxon>
        <taxon>Gymnopilus</taxon>
    </lineage>
</organism>
<dbReference type="InterPro" id="IPR040898">
    <property type="entry name" value="CxC6"/>
</dbReference>
<evidence type="ECO:0000313" key="4">
    <source>
        <dbReference type="EMBL" id="PPQ76766.1"/>
    </source>
</evidence>
<evidence type="ECO:0000259" key="3">
    <source>
        <dbReference type="Pfam" id="PF18721"/>
    </source>
</evidence>
<feature type="domain" description="CxC5 like cysteine cluster associated with KDZ" evidence="2">
    <location>
        <begin position="121"/>
        <end position="246"/>
    </location>
</feature>
<dbReference type="Pfam" id="PF18721">
    <property type="entry name" value="CxC6"/>
    <property type="match status" value="1"/>
</dbReference>
<keyword evidence="5" id="KW-1185">Reference proteome</keyword>
<protein>
    <recommendedName>
        <fullName evidence="6">CxC5 like cysteine cluster associated with KDZ domain-containing protein</fullName>
    </recommendedName>
</protein>
<dbReference type="EMBL" id="NHYE01005123">
    <property type="protein sequence ID" value="PPQ76766.1"/>
    <property type="molecule type" value="Genomic_DNA"/>
</dbReference>
<comment type="caution">
    <text evidence="4">The sequence shown here is derived from an EMBL/GenBank/DDBJ whole genome shotgun (WGS) entry which is preliminary data.</text>
</comment>